<dbReference type="Proteomes" id="UP001449657">
    <property type="component" value="Chromosome"/>
</dbReference>
<dbReference type="EMBL" id="CP150096">
    <property type="protein sequence ID" value="WZN45589.1"/>
    <property type="molecule type" value="Genomic_DNA"/>
</dbReference>
<gene>
    <name evidence="1" type="ORF">WJU22_22065</name>
</gene>
<evidence type="ECO:0008006" key="3">
    <source>
        <dbReference type="Google" id="ProtNLM"/>
    </source>
</evidence>
<accession>A0ABZ2Z503</accession>
<proteinExistence type="predicted"/>
<dbReference type="RefSeq" id="WP_341840341.1">
    <property type="nucleotide sequence ID" value="NZ_CP149792.1"/>
</dbReference>
<keyword evidence="2" id="KW-1185">Reference proteome</keyword>
<reference evidence="1 2" key="1">
    <citation type="submission" date="2024-03" db="EMBL/GenBank/DDBJ databases">
        <title>Chitinophaga caseinilytica sp. nov., a casein hydrolysing bacterium isolated from forest soil.</title>
        <authorList>
            <person name="Lee D.S."/>
            <person name="Han D.M."/>
            <person name="Baek J.H."/>
            <person name="Choi D.G."/>
            <person name="Jeon J.H."/>
            <person name="Jeon C.O."/>
        </authorList>
    </citation>
    <scope>NUCLEOTIDE SEQUENCE [LARGE SCALE GENOMIC DNA]</scope>
    <source>
        <strain evidence="1 2">KACC 19118</strain>
    </source>
</reference>
<organism evidence="1 2">
    <name type="scientific">Chitinophaga caseinilytica</name>
    <dbReference type="NCBI Taxonomy" id="2267521"/>
    <lineage>
        <taxon>Bacteria</taxon>
        <taxon>Pseudomonadati</taxon>
        <taxon>Bacteroidota</taxon>
        <taxon>Chitinophagia</taxon>
        <taxon>Chitinophagales</taxon>
        <taxon>Chitinophagaceae</taxon>
        <taxon>Chitinophaga</taxon>
    </lineage>
</organism>
<name>A0ABZ2Z503_9BACT</name>
<protein>
    <recommendedName>
        <fullName evidence="3">Transcriptional regulator</fullName>
    </recommendedName>
</protein>
<sequence>MDIITMERDVVAVYMTAASFPDGILDAHQRLHRIVPFSTERRYYGISRPEKGGDIVYRSAAEILSPNEPEQFNLPTIVLKKGRYRRIIIENYIHDLPSIGKAFDAMLAHPDIDPKGYCVEWYITGKDVHCMVRLQDEAA</sequence>
<evidence type="ECO:0000313" key="2">
    <source>
        <dbReference type="Proteomes" id="UP001449657"/>
    </source>
</evidence>
<evidence type="ECO:0000313" key="1">
    <source>
        <dbReference type="EMBL" id="WZN45589.1"/>
    </source>
</evidence>